<evidence type="ECO:0000256" key="1">
    <source>
        <dbReference type="SAM" id="Phobius"/>
    </source>
</evidence>
<keyword evidence="3" id="KW-1185">Reference proteome</keyword>
<gene>
    <name evidence="2" type="ORF">CAMRE0001_0563</name>
</gene>
<dbReference type="EMBL" id="ACFU01000036">
    <property type="protein sequence ID" value="EEF12843.1"/>
    <property type="molecule type" value="Genomic_DNA"/>
</dbReference>
<proteinExistence type="predicted"/>
<comment type="caution">
    <text evidence="2">The sequence shown here is derived from an EMBL/GenBank/DDBJ whole genome shotgun (WGS) entry which is preliminary data.</text>
</comment>
<dbReference type="STRING" id="553218.CAMRE0001_0563"/>
<keyword evidence="1" id="KW-0472">Membrane</keyword>
<feature type="transmembrane region" description="Helical" evidence="1">
    <location>
        <begin position="21"/>
        <end position="41"/>
    </location>
</feature>
<protein>
    <submittedName>
        <fullName evidence="2">Uncharacterized protein</fullName>
    </submittedName>
</protein>
<reference evidence="2 3" key="1">
    <citation type="submission" date="2008-08" db="EMBL/GenBank/DDBJ databases">
        <authorList>
            <person name="Madupu R."/>
            <person name="Durkin A.S."/>
            <person name="Torralba M."/>
            <person name="Methe B."/>
            <person name="Sutton G.G."/>
            <person name="Strausberg R.L."/>
            <person name="Nelson K.E."/>
        </authorList>
    </citation>
    <scope>NUCLEOTIDE SEQUENCE [LARGE SCALE GENOMIC DNA]</scope>
    <source>
        <strain evidence="2 3">RM3267</strain>
    </source>
</reference>
<sequence length="43" mass="5213">MKYPHFTMIKFGIKDQICSKFILAFLTINFFTIYFLEHLLLLL</sequence>
<dbReference type="AlphaFoldDB" id="B9D594"/>
<name>B9D594_CAMRE</name>
<keyword evidence="1" id="KW-0812">Transmembrane</keyword>
<evidence type="ECO:0000313" key="3">
    <source>
        <dbReference type="Proteomes" id="UP000003082"/>
    </source>
</evidence>
<evidence type="ECO:0000313" key="2">
    <source>
        <dbReference type="EMBL" id="EEF12843.1"/>
    </source>
</evidence>
<keyword evidence="1" id="KW-1133">Transmembrane helix</keyword>
<dbReference type="Proteomes" id="UP000003082">
    <property type="component" value="Unassembled WGS sequence"/>
</dbReference>
<organism evidence="2 3">
    <name type="scientific">Campylobacter rectus RM3267</name>
    <dbReference type="NCBI Taxonomy" id="553218"/>
    <lineage>
        <taxon>Bacteria</taxon>
        <taxon>Pseudomonadati</taxon>
        <taxon>Campylobacterota</taxon>
        <taxon>Epsilonproteobacteria</taxon>
        <taxon>Campylobacterales</taxon>
        <taxon>Campylobacteraceae</taxon>
        <taxon>Campylobacter</taxon>
    </lineage>
</organism>
<accession>B9D594</accession>